<reference evidence="6 7" key="1">
    <citation type="journal article" date="2018" name="J. Allergy Clin. Immunol.">
        <title>High-quality assembly of Dermatophagoides pteronyssinus genome and transcriptome reveals a wide range of novel allergens.</title>
        <authorList>
            <person name="Liu X.Y."/>
            <person name="Yang K.Y."/>
            <person name="Wang M.Q."/>
            <person name="Kwok J.S."/>
            <person name="Zeng X."/>
            <person name="Yang Z."/>
            <person name="Xiao X.J."/>
            <person name="Lau C.P."/>
            <person name="Li Y."/>
            <person name="Huang Z.M."/>
            <person name="Ba J.G."/>
            <person name="Yim A.K."/>
            <person name="Ouyang C.Y."/>
            <person name="Ngai S.M."/>
            <person name="Chan T.F."/>
            <person name="Leung E.L."/>
            <person name="Liu L."/>
            <person name="Liu Z.G."/>
            <person name="Tsui S.K."/>
        </authorList>
    </citation>
    <scope>NUCLEOTIDE SEQUENCE [LARGE SCALE GENOMIC DNA]</scope>
    <source>
        <strain evidence="6">Derp</strain>
    </source>
</reference>
<dbReference type="Proteomes" id="UP000887458">
    <property type="component" value="Unassembled WGS sequence"/>
</dbReference>
<dbReference type="EMBL" id="NJHN03000008">
    <property type="protein sequence ID" value="KAH9426819.1"/>
    <property type="molecule type" value="Genomic_DNA"/>
</dbReference>
<proteinExistence type="inferred from homology"/>
<evidence type="ECO:0000256" key="4">
    <source>
        <dbReference type="ARBA" id="ARBA00038356"/>
    </source>
</evidence>
<dbReference type="InterPro" id="IPR008775">
    <property type="entry name" value="Phytyl_CoA_dOase-like"/>
</dbReference>
<dbReference type="Pfam" id="PF05721">
    <property type="entry name" value="PhyH"/>
    <property type="match status" value="1"/>
</dbReference>
<keyword evidence="6" id="KW-0223">Dioxygenase</keyword>
<evidence type="ECO:0000313" key="7">
    <source>
        <dbReference type="Proteomes" id="UP000887458"/>
    </source>
</evidence>
<evidence type="ECO:0000256" key="2">
    <source>
        <dbReference type="ARBA" id="ARBA00022723"/>
    </source>
</evidence>
<keyword evidence="7" id="KW-1185">Reference proteome</keyword>
<gene>
    <name evidence="6" type="primary">PHYHD1</name>
    <name evidence="6" type="ORF">DERP_002919</name>
</gene>
<feature type="compositionally biased region" description="Basic and acidic residues" evidence="5">
    <location>
        <begin position="241"/>
        <end position="254"/>
    </location>
</feature>
<dbReference type="SUPFAM" id="SSF51197">
    <property type="entry name" value="Clavaminate synthase-like"/>
    <property type="match status" value="1"/>
</dbReference>
<keyword evidence="6" id="KW-0560">Oxidoreductase</keyword>
<name>A0ABQ8JW08_DERPT</name>
<sequence length="365" mass="42442">MSKNLNGENDFDPDTISTLFNRNGYVLLENFLPISMIDELLIETKNLVEQYDPQQTLNNEENEEEVTVFNAGKKQSANEYFLSSSDKIRYFLEQDAWDEQNHCFRVSKINSLNKIGHALHWLNPVFKQFTFQKRFQMIARSIGLEDPLIVQSMVIFKNPYIGAEVPEHQDATFLYSTPEPRVVGIWIPLEDATETNGCLQFIPGSHRTHPLRKRWIRHHDPIDGRIQMKDQYGDWSNGGQEKTEHEINNDEEKNKLNKSNFVSVPAPKGSCILIDGLVVHRSDPNLSNKARPAYTFHIFDQGYLHDDVDDDDDDKQKILEHQSTTTTTKSKPKRQWDSLNWLQPTDQYSFPRLYCNDFDDDDDDV</sequence>
<evidence type="ECO:0000313" key="6">
    <source>
        <dbReference type="EMBL" id="KAH9426819.1"/>
    </source>
</evidence>
<dbReference type="PANTHER" id="PTHR20883">
    <property type="entry name" value="PHYTANOYL-COA DIOXYGENASE DOMAIN CONTAINING 1"/>
    <property type="match status" value="1"/>
</dbReference>
<organism evidence="6 7">
    <name type="scientific">Dermatophagoides pteronyssinus</name>
    <name type="common">European house dust mite</name>
    <dbReference type="NCBI Taxonomy" id="6956"/>
    <lineage>
        <taxon>Eukaryota</taxon>
        <taxon>Metazoa</taxon>
        <taxon>Ecdysozoa</taxon>
        <taxon>Arthropoda</taxon>
        <taxon>Chelicerata</taxon>
        <taxon>Arachnida</taxon>
        <taxon>Acari</taxon>
        <taxon>Acariformes</taxon>
        <taxon>Sarcoptiformes</taxon>
        <taxon>Astigmata</taxon>
        <taxon>Psoroptidia</taxon>
        <taxon>Analgoidea</taxon>
        <taxon>Pyroglyphidae</taxon>
        <taxon>Dermatophagoidinae</taxon>
        <taxon>Dermatophagoides</taxon>
    </lineage>
</organism>
<dbReference type="PANTHER" id="PTHR20883:SF15">
    <property type="entry name" value="PHYTANOYL-COA DIOXYGENASE DOMAIN-CONTAINING PROTEIN 1"/>
    <property type="match status" value="1"/>
</dbReference>
<dbReference type="GO" id="GO:0051213">
    <property type="term" value="F:dioxygenase activity"/>
    <property type="evidence" value="ECO:0007669"/>
    <property type="project" value="UniProtKB-KW"/>
</dbReference>
<protein>
    <submittedName>
        <fullName evidence="6">Phytanoyl-CoA dioxygenase domain-containing protein 1</fullName>
    </submittedName>
</protein>
<reference evidence="6 7" key="2">
    <citation type="journal article" date="2022" name="Mol. Biol. Evol.">
        <title>Comparative Genomics Reveals Insights into the Divergent Evolution of Astigmatic Mites and Household Pest Adaptations.</title>
        <authorList>
            <person name="Xiong Q."/>
            <person name="Wan A.T."/>
            <person name="Liu X."/>
            <person name="Fung C.S."/>
            <person name="Xiao X."/>
            <person name="Malainual N."/>
            <person name="Hou J."/>
            <person name="Wang L."/>
            <person name="Wang M."/>
            <person name="Yang K.Y."/>
            <person name="Cui Y."/>
            <person name="Leung E.L."/>
            <person name="Nong W."/>
            <person name="Shin S.K."/>
            <person name="Au S.W."/>
            <person name="Jeong K.Y."/>
            <person name="Chew F.T."/>
            <person name="Hui J.H."/>
            <person name="Leung T.F."/>
            <person name="Tungtrongchitr A."/>
            <person name="Zhong N."/>
            <person name="Liu Z."/>
            <person name="Tsui S.K."/>
        </authorList>
    </citation>
    <scope>NUCLEOTIDE SEQUENCE [LARGE SCALE GENOMIC DNA]</scope>
    <source>
        <strain evidence="6">Derp</strain>
    </source>
</reference>
<evidence type="ECO:0000256" key="3">
    <source>
        <dbReference type="ARBA" id="ARBA00023004"/>
    </source>
</evidence>
<comment type="similarity">
    <text evidence="4">Belongs to the PhyH family. PHYHD1 subfamily.</text>
</comment>
<accession>A0ABQ8JW08</accession>
<dbReference type="Gene3D" id="2.60.120.620">
    <property type="entry name" value="q2cbj1_9rhob like domain"/>
    <property type="match status" value="1"/>
</dbReference>
<comment type="caution">
    <text evidence="6">The sequence shown here is derived from an EMBL/GenBank/DDBJ whole genome shotgun (WGS) entry which is preliminary data.</text>
</comment>
<evidence type="ECO:0000256" key="5">
    <source>
        <dbReference type="SAM" id="MobiDB-lite"/>
    </source>
</evidence>
<evidence type="ECO:0000256" key="1">
    <source>
        <dbReference type="ARBA" id="ARBA00001962"/>
    </source>
</evidence>
<keyword evidence="2" id="KW-0479">Metal-binding</keyword>
<comment type="cofactor">
    <cofactor evidence="1">
        <name>Fe cation</name>
        <dbReference type="ChEBI" id="CHEBI:24875"/>
    </cofactor>
</comment>
<keyword evidence="3" id="KW-0408">Iron</keyword>
<feature type="region of interest" description="Disordered" evidence="5">
    <location>
        <begin position="231"/>
        <end position="254"/>
    </location>
</feature>